<dbReference type="InterPro" id="IPR003598">
    <property type="entry name" value="Ig_sub2"/>
</dbReference>
<feature type="region of interest" description="Disordered" evidence="5">
    <location>
        <begin position="1240"/>
        <end position="1260"/>
    </location>
</feature>
<evidence type="ECO:0000313" key="9">
    <source>
        <dbReference type="Ensembl" id="ENSXETP00000111903"/>
    </source>
</evidence>
<feature type="region of interest" description="Disordered" evidence="5">
    <location>
        <begin position="1018"/>
        <end position="1105"/>
    </location>
</feature>
<dbReference type="Pfam" id="PF13895">
    <property type="entry name" value="Ig_2"/>
    <property type="match status" value="9"/>
</dbReference>
<dbReference type="PANTHER" id="PTHR11481:SF110">
    <property type="entry name" value="FC RECEPTOR-LIKE PROTEIN 3"/>
    <property type="match status" value="1"/>
</dbReference>
<dbReference type="Gene3D" id="2.60.40.10">
    <property type="entry name" value="Immunoglobulins"/>
    <property type="match status" value="11"/>
</dbReference>
<keyword evidence="6" id="KW-0812">Transmembrane</keyword>
<feature type="transmembrane region" description="Helical" evidence="6">
    <location>
        <begin position="1117"/>
        <end position="1139"/>
    </location>
</feature>
<keyword evidence="3" id="KW-1015">Disulfide bond</keyword>
<dbReference type="SMART" id="SM00409">
    <property type="entry name" value="IG"/>
    <property type="match status" value="11"/>
</dbReference>
<dbReference type="InterPro" id="IPR007110">
    <property type="entry name" value="Ig-like_dom"/>
</dbReference>
<proteinExistence type="predicted"/>
<accession>A0A803JV55</accession>
<evidence type="ECO:0000256" key="5">
    <source>
        <dbReference type="SAM" id="MobiDB-lite"/>
    </source>
</evidence>
<reference evidence="9" key="2">
    <citation type="submission" date="2021-03" db="UniProtKB">
        <authorList>
            <consortium name="Ensembl"/>
        </authorList>
    </citation>
    <scope>IDENTIFICATION</scope>
</reference>
<dbReference type="InParanoid" id="A0A803JV55"/>
<dbReference type="SUPFAM" id="SSF48726">
    <property type="entry name" value="Immunoglobulin"/>
    <property type="match status" value="10"/>
</dbReference>
<feature type="domain" description="Ig-like" evidence="8">
    <location>
        <begin position="931"/>
        <end position="1014"/>
    </location>
</feature>
<evidence type="ECO:0000256" key="6">
    <source>
        <dbReference type="SAM" id="Phobius"/>
    </source>
</evidence>
<feature type="domain" description="Ig-like" evidence="8">
    <location>
        <begin position="195"/>
        <end position="279"/>
    </location>
</feature>
<dbReference type="Ensembl" id="ENSXETT00000113426">
    <property type="protein sequence ID" value="ENSXETP00000111903"/>
    <property type="gene ID" value="ENSXETG00000046246"/>
</dbReference>
<feature type="domain" description="Ig-like" evidence="8">
    <location>
        <begin position="23"/>
        <end position="99"/>
    </location>
</feature>
<dbReference type="PANTHER" id="PTHR11481">
    <property type="entry name" value="IMMUNOGLOBULIN FC RECEPTOR"/>
    <property type="match status" value="1"/>
</dbReference>
<feature type="domain" description="Ig-like" evidence="8">
    <location>
        <begin position="844"/>
        <end position="929"/>
    </location>
</feature>
<dbReference type="FunFam" id="2.60.40.10:FF:000651">
    <property type="entry name" value="Fc receptor like 1"/>
    <property type="match status" value="6"/>
</dbReference>
<reference evidence="9" key="1">
    <citation type="journal article" date="2010" name="Science">
        <title>The genome of the Western clawed frog Xenopus tropicalis.</title>
        <authorList>
            <person name="Hellsten U."/>
            <person name="Harland R.M."/>
            <person name="Gilchrist M.J."/>
            <person name="Hendrix D."/>
            <person name="Jurka J."/>
            <person name="Kapitonov V."/>
            <person name="Ovcharenko I."/>
            <person name="Putnam N.H."/>
            <person name="Shu S."/>
            <person name="Taher L."/>
            <person name="Blitz I.L."/>
            <person name="Blumberg B."/>
            <person name="Dichmann D.S."/>
            <person name="Dubchak I."/>
            <person name="Amaya E."/>
            <person name="Detter J.C."/>
            <person name="Fletcher R."/>
            <person name="Gerhard D.S."/>
            <person name="Goodstein D."/>
            <person name="Graves T."/>
            <person name="Grigoriev I.V."/>
            <person name="Grimwood J."/>
            <person name="Kawashima T."/>
            <person name="Lindquist E."/>
            <person name="Lucas S.M."/>
            <person name="Mead P.E."/>
            <person name="Mitros T."/>
            <person name="Ogino H."/>
            <person name="Ohta Y."/>
            <person name="Poliakov A.V."/>
            <person name="Pollet N."/>
            <person name="Robert J."/>
            <person name="Salamov A."/>
            <person name="Sater A.K."/>
            <person name="Schmutz J."/>
            <person name="Terry A."/>
            <person name="Vize P.D."/>
            <person name="Warren W.C."/>
            <person name="Wells D."/>
            <person name="Wills A."/>
            <person name="Wilson R.K."/>
            <person name="Zimmerman L.B."/>
            <person name="Zorn A.M."/>
            <person name="Grainger R."/>
            <person name="Grammer T."/>
            <person name="Khokha M.K."/>
            <person name="Richardson P.M."/>
            <person name="Rokhsar D.S."/>
        </authorList>
    </citation>
    <scope>NUCLEOTIDE SEQUENCE [LARGE SCALE GENOMIC DNA]</scope>
    <source>
        <strain evidence="9">Nigerian</strain>
    </source>
</reference>
<keyword evidence="4" id="KW-0393">Immunoglobulin domain</keyword>
<dbReference type="InterPro" id="IPR003599">
    <property type="entry name" value="Ig_sub"/>
</dbReference>
<feature type="domain" description="Ig-like" evidence="8">
    <location>
        <begin position="289"/>
        <end position="370"/>
    </location>
</feature>
<dbReference type="SMART" id="SM00408">
    <property type="entry name" value="IGc2"/>
    <property type="match status" value="10"/>
</dbReference>
<dbReference type="AlphaFoldDB" id="A0A803JV55"/>
<feature type="compositionally biased region" description="Polar residues" evidence="5">
    <location>
        <begin position="1073"/>
        <end position="1082"/>
    </location>
</feature>
<feature type="domain" description="Ig-like" evidence="8">
    <location>
        <begin position="650"/>
        <end position="739"/>
    </location>
</feature>
<feature type="compositionally biased region" description="Polar residues" evidence="5">
    <location>
        <begin position="1242"/>
        <end position="1253"/>
    </location>
</feature>
<evidence type="ECO:0000259" key="8">
    <source>
        <dbReference type="PROSITE" id="PS50835"/>
    </source>
</evidence>
<feature type="chain" id="PRO_5031049819" description="Ig-like domain-containing protein" evidence="7">
    <location>
        <begin position="19"/>
        <end position="1260"/>
    </location>
</feature>
<dbReference type="PROSITE" id="PS50835">
    <property type="entry name" value="IG_LIKE"/>
    <property type="match status" value="10"/>
</dbReference>
<feature type="domain" description="Ig-like" evidence="8">
    <location>
        <begin position="468"/>
        <end position="551"/>
    </location>
</feature>
<feature type="domain" description="Ig-like" evidence="8">
    <location>
        <begin position="562"/>
        <end position="645"/>
    </location>
</feature>
<protein>
    <recommendedName>
        <fullName evidence="8">Ig-like domain-containing protein</fullName>
    </recommendedName>
</protein>
<organism evidence="9">
    <name type="scientific">Xenopus tropicalis</name>
    <name type="common">Western clawed frog</name>
    <name type="synonym">Silurana tropicalis</name>
    <dbReference type="NCBI Taxonomy" id="8364"/>
    <lineage>
        <taxon>Eukaryota</taxon>
        <taxon>Metazoa</taxon>
        <taxon>Chordata</taxon>
        <taxon>Craniata</taxon>
        <taxon>Vertebrata</taxon>
        <taxon>Euteleostomi</taxon>
        <taxon>Amphibia</taxon>
        <taxon>Batrachia</taxon>
        <taxon>Anura</taxon>
        <taxon>Pipoidea</taxon>
        <taxon>Pipidae</taxon>
        <taxon>Xenopodinae</taxon>
        <taxon>Xenopus</taxon>
        <taxon>Silurana</taxon>
    </lineage>
</organism>
<dbReference type="InterPro" id="IPR050488">
    <property type="entry name" value="Ig_Fc_receptor"/>
</dbReference>
<evidence type="ECO:0000256" key="2">
    <source>
        <dbReference type="ARBA" id="ARBA00022737"/>
    </source>
</evidence>
<dbReference type="GeneTree" id="ENSGT01050000244808"/>
<dbReference type="InterPro" id="IPR036179">
    <property type="entry name" value="Ig-like_dom_sf"/>
</dbReference>
<keyword evidence="1 7" id="KW-0732">Signal</keyword>
<evidence type="ECO:0000256" key="3">
    <source>
        <dbReference type="ARBA" id="ARBA00023157"/>
    </source>
</evidence>
<keyword evidence="2" id="KW-0677">Repeat</keyword>
<name>A0A803JV55_XENTR</name>
<feature type="domain" description="Ig-like" evidence="8">
    <location>
        <begin position="750"/>
        <end position="833"/>
    </location>
</feature>
<feature type="signal peptide" evidence="7">
    <location>
        <begin position="1"/>
        <end position="18"/>
    </location>
</feature>
<keyword evidence="6" id="KW-1133">Transmembrane helix</keyword>
<sequence>MAGLGLIILTFICTDTAGAAVRPVVSFSPNWTPIFPGESVTLSCNVAPTAQGNLGYSWYRDGERIRRDEQNLTGVTDSGDYQCQAGASERSDPVTLDVSADPLILQAPPAVYEGDSLSLRCHSQPAYREKKLVFYKDNETIGPPVSGSELQIGRVNVTASGTYRCGKEITRYVFSPVTPYTAHRNISVQELFSPPHINVSPYDLIEGDHMTITCDTELRPHRETTELQFAFYRNGHNVQGFSLSNQYGVPSAQLEDSGNYTCEVQTPTGSVRKRSSVVTIHIQGAAARPVLSVSPNWAPILTGDSVNLTCNGARPAQGNESYTWYRGNSQRTGVERQTYVIHRARREQSGRYQCQIDAGDRSAAFQLTVSDEKLILQAPPGVHEGDELILRCHHPPDYRTSDTTFEFREEPINRSLGSDSVLPLGKAQANMSGPYRCKTKLYDKFHDITHNYTSPVEHLSVTELFSPPQIKVRPDQVTEGDHMTITCDTELRPHRETTELQIAFYRNGHNVQGFNSSNQYGVPSAQLEDSGKYTCEVQTPTGSVRKRSSMVHIHIQELFSYPQINVSSDQVTEGDHMTITCGTELRPHRETTELQFAFYRNGHNVQGFSLSNQYEVPSAQLEDSGNYTCEVQTPTGSVRKRSSMAHIHIQELFNNTQIKVSSDQVTEGDHMTITCDTKLSPHRETTELLFAFYRNGHNVQGFSSSNQYGVPSAQLEDSGNYTCEVQTPTGSVRKRSNVLYIHIQELFSTPQIKVRPNPAREGDHMIITCDTELSPHRETTELQFAFYRNGHNEQRFSLYNKYGVPSAQLEDSGNYTCEVQTPTGSVRKRSSMVHIHIQALLTKPQIILSSKPLAEGDEMTITCDPNLGNIRNSTELQFAFFKNGLIVQGFNDSSNYTVPSAQLEESGNYTCEVKKRSSVSQIQVEELFSTPQIKVRPDQVTQGDHMTITCDTKLRPHRETTELQFAFYRNGHNVQGFSLSNQYGVPSAQLEDSGNYTCEVQTPTGSVRKRSKVSHIEIQGAVESQDGGTTDSPPYLNKSKKEAASGDAKSAKRIPTQTNETMGDPGASHEGRTNATGVSSQMRETKEDTEQPGASLPSRGKETSSQLHFQLGERSQMYLALGLIGSVLALLVVAAAFVIKTRQKRSSWLIQHLQRLKTVHSRIPKVKMSSTPILVSFVPEEPRYTELPSQGTTEHLNQKRHFLAHHQNNNDQSAGRVPIFGQKNEFSDLTNDETAILKQHFPGSNSIPSSNGYSVGESYP</sequence>
<evidence type="ECO:0000256" key="4">
    <source>
        <dbReference type="ARBA" id="ARBA00023319"/>
    </source>
</evidence>
<evidence type="ECO:0000256" key="1">
    <source>
        <dbReference type="ARBA" id="ARBA00022729"/>
    </source>
</evidence>
<dbReference type="InterPro" id="IPR013783">
    <property type="entry name" value="Ig-like_fold"/>
</dbReference>
<evidence type="ECO:0000256" key="7">
    <source>
        <dbReference type="SAM" id="SignalP"/>
    </source>
</evidence>
<keyword evidence="6" id="KW-0472">Membrane</keyword>
<feature type="domain" description="Ig-like" evidence="8">
    <location>
        <begin position="102"/>
        <end position="165"/>
    </location>
</feature>